<keyword evidence="1" id="KW-0812">Transmembrane</keyword>
<keyword evidence="1" id="KW-1133">Transmembrane helix</keyword>
<keyword evidence="3" id="KW-1185">Reference proteome</keyword>
<evidence type="ECO:0000313" key="3">
    <source>
        <dbReference type="Proteomes" id="UP000027120"/>
    </source>
</evidence>
<dbReference type="Proteomes" id="UP000027120">
    <property type="component" value="Unassembled WGS sequence"/>
</dbReference>
<protein>
    <submittedName>
        <fullName evidence="2">Uncharacterized protein</fullName>
    </submittedName>
</protein>
<gene>
    <name evidence="2" type="ORF">CISIN_1g043714mg</name>
</gene>
<evidence type="ECO:0000313" key="2">
    <source>
        <dbReference type="EMBL" id="KDO40010.1"/>
    </source>
</evidence>
<organism evidence="2 3">
    <name type="scientific">Citrus sinensis</name>
    <name type="common">Sweet orange</name>
    <name type="synonym">Citrus aurantium var. sinensis</name>
    <dbReference type="NCBI Taxonomy" id="2711"/>
    <lineage>
        <taxon>Eukaryota</taxon>
        <taxon>Viridiplantae</taxon>
        <taxon>Streptophyta</taxon>
        <taxon>Embryophyta</taxon>
        <taxon>Tracheophyta</taxon>
        <taxon>Spermatophyta</taxon>
        <taxon>Magnoliopsida</taxon>
        <taxon>eudicotyledons</taxon>
        <taxon>Gunneridae</taxon>
        <taxon>Pentapetalae</taxon>
        <taxon>rosids</taxon>
        <taxon>malvids</taxon>
        <taxon>Sapindales</taxon>
        <taxon>Rutaceae</taxon>
        <taxon>Aurantioideae</taxon>
        <taxon>Citrus</taxon>
    </lineage>
</organism>
<reference evidence="2 3" key="1">
    <citation type="submission" date="2014-04" db="EMBL/GenBank/DDBJ databases">
        <authorList>
            <consortium name="International Citrus Genome Consortium"/>
            <person name="Gmitter F."/>
            <person name="Chen C."/>
            <person name="Farmerie W."/>
            <person name="Harkins T."/>
            <person name="Desany B."/>
            <person name="Mohiuddin M."/>
            <person name="Kodira C."/>
            <person name="Borodovsky M."/>
            <person name="Lomsadze A."/>
            <person name="Burns P."/>
            <person name="Jenkins J."/>
            <person name="Prochnik S."/>
            <person name="Shu S."/>
            <person name="Chapman J."/>
            <person name="Pitluck S."/>
            <person name="Schmutz J."/>
            <person name="Rokhsar D."/>
        </authorList>
    </citation>
    <scope>NUCLEOTIDE SEQUENCE</scope>
</reference>
<name>A0A067DEP2_CITSI</name>
<proteinExistence type="predicted"/>
<accession>A0A067DEP2</accession>
<evidence type="ECO:0000256" key="1">
    <source>
        <dbReference type="SAM" id="Phobius"/>
    </source>
</evidence>
<keyword evidence="1" id="KW-0472">Membrane</keyword>
<sequence length="67" mass="7862">MFHEESLLRSMCWTFSVYCIIGLHPVRTSELLGWRVSFCYSKLVLVWVCGICVSAYYVMSLFFLIIN</sequence>
<dbReference type="AlphaFoldDB" id="A0A067DEP2"/>
<dbReference type="EMBL" id="KK786168">
    <property type="protein sequence ID" value="KDO40010.1"/>
    <property type="molecule type" value="Genomic_DNA"/>
</dbReference>
<feature type="transmembrane region" description="Helical" evidence="1">
    <location>
        <begin position="44"/>
        <end position="66"/>
    </location>
</feature>
<feature type="transmembrane region" description="Helical" evidence="1">
    <location>
        <begin position="7"/>
        <end position="24"/>
    </location>
</feature>